<evidence type="ECO:0000256" key="6">
    <source>
        <dbReference type="SAM" id="Phobius"/>
    </source>
</evidence>
<dbReference type="PANTHER" id="PTHR12298:SF4">
    <property type="entry name" value="PROGRAMMED CELL DEATH PROTEIN 2"/>
    <property type="match status" value="1"/>
</dbReference>
<keyword evidence="2 4" id="KW-0863">Zinc-finger</keyword>
<evidence type="ECO:0000256" key="2">
    <source>
        <dbReference type="ARBA" id="ARBA00022771"/>
    </source>
</evidence>
<keyword evidence="6" id="KW-1133">Transmembrane helix</keyword>
<dbReference type="InterPro" id="IPR002893">
    <property type="entry name" value="Znf_MYND"/>
</dbReference>
<evidence type="ECO:0000313" key="9">
    <source>
        <dbReference type="Proteomes" id="UP000325315"/>
    </source>
</evidence>
<keyword evidence="3" id="KW-0862">Zinc</keyword>
<comment type="caution">
    <text evidence="8">The sequence shown here is derived from an EMBL/GenBank/DDBJ whole genome shotgun (WGS) entry which is preliminary data.</text>
</comment>
<feature type="domain" description="MYND-type" evidence="7">
    <location>
        <begin position="193"/>
        <end position="231"/>
    </location>
</feature>
<dbReference type="GO" id="GO:0005737">
    <property type="term" value="C:cytoplasm"/>
    <property type="evidence" value="ECO:0007669"/>
    <property type="project" value="InterPro"/>
</dbReference>
<protein>
    <submittedName>
        <fullName evidence="8">Programmed cell death protein 2</fullName>
    </submittedName>
</protein>
<proteinExistence type="predicted"/>
<reference evidence="8" key="1">
    <citation type="submission" date="2019-08" db="EMBL/GenBank/DDBJ databases">
        <authorList>
            <person name="Liu F."/>
        </authorList>
    </citation>
    <scope>NUCLEOTIDE SEQUENCE [LARGE SCALE GENOMIC DNA]</scope>
    <source>
        <strain evidence="8">PA1801</strain>
        <tissue evidence="8">Leaf</tissue>
    </source>
</reference>
<keyword evidence="1" id="KW-0479">Metal-binding</keyword>
<keyword evidence="9" id="KW-1185">Reference proteome</keyword>
<evidence type="ECO:0000256" key="5">
    <source>
        <dbReference type="SAM" id="MobiDB-lite"/>
    </source>
</evidence>
<evidence type="ECO:0000256" key="1">
    <source>
        <dbReference type="ARBA" id="ARBA00022723"/>
    </source>
</evidence>
<dbReference type="PROSITE" id="PS01360">
    <property type="entry name" value="ZF_MYND_1"/>
    <property type="match status" value="1"/>
</dbReference>
<dbReference type="PROSITE" id="PS50865">
    <property type="entry name" value="ZF_MYND_2"/>
    <property type="match status" value="1"/>
</dbReference>
<dbReference type="PANTHER" id="PTHR12298">
    <property type="entry name" value="PCDC2 PROGRAMMED CELL DEATH PROTEIN 2 -RELATED"/>
    <property type="match status" value="1"/>
</dbReference>
<evidence type="ECO:0000313" key="8">
    <source>
        <dbReference type="EMBL" id="KAA3474619.1"/>
    </source>
</evidence>
<evidence type="ECO:0000256" key="4">
    <source>
        <dbReference type="PROSITE-ProRule" id="PRU00134"/>
    </source>
</evidence>
<organism evidence="8 9">
    <name type="scientific">Gossypium australe</name>
    <dbReference type="NCBI Taxonomy" id="47621"/>
    <lineage>
        <taxon>Eukaryota</taxon>
        <taxon>Viridiplantae</taxon>
        <taxon>Streptophyta</taxon>
        <taxon>Embryophyta</taxon>
        <taxon>Tracheophyta</taxon>
        <taxon>Spermatophyta</taxon>
        <taxon>Magnoliopsida</taxon>
        <taxon>eudicotyledons</taxon>
        <taxon>Gunneridae</taxon>
        <taxon>Pentapetalae</taxon>
        <taxon>rosids</taxon>
        <taxon>malvids</taxon>
        <taxon>Malvales</taxon>
        <taxon>Malvaceae</taxon>
        <taxon>Malvoideae</taxon>
        <taxon>Gossypium</taxon>
    </lineage>
</organism>
<evidence type="ECO:0000256" key="3">
    <source>
        <dbReference type="ARBA" id="ARBA00022833"/>
    </source>
</evidence>
<dbReference type="Gene3D" id="6.10.140.2220">
    <property type="match status" value="1"/>
</dbReference>
<dbReference type="AlphaFoldDB" id="A0A5B6VY97"/>
<dbReference type="EMBL" id="SMMG02000005">
    <property type="protein sequence ID" value="KAA3474619.1"/>
    <property type="molecule type" value="Genomic_DNA"/>
</dbReference>
<dbReference type="Pfam" id="PF01753">
    <property type="entry name" value="zf-MYND"/>
    <property type="match status" value="1"/>
</dbReference>
<name>A0A5B6VY97_9ROSI</name>
<dbReference type="GO" id="GO:0008270">
    <property type="term" value="F:zinc ion binding"/>
    <property type="evidence" value="ECO:0007669"/>
    <property type="project" value="UniProtKB-KW"/>
</dbReference>
<sequence>MDINGKGDSVDELKGLRITNLDDDDDDDDDENIAVDEDDNGEDEDEDDDDEEEQESVILGFVEKPELSWSLLRQQFPSKAGGVPAWLDPDNLPTGMCCVCDVCGEPLQFLLQVYAPLVGKDSTFHRTLFVFMCLSMKCLLRDQHEQWKRHPDKQSRSVKVFRCQLPRANSFYSSKPPEGNATDKPLTPGAPLCNWCGTWKGDKFCSSCKVARYCSQKHQVMHWRAGHKLECQQLSLSPQSSDSNACHGGVAQIKAPKGKLLPFSSGITFKNRVMFASKSLWPEYEMKNEHESEYDTEMSGDEEHTDNSLIPRNKVDDTMKSLMDTFEGDGDKKSWASFQERIGKTPEQVLSSFLFLFHCLIFLCFSCLFISFNKNRYCRSAGSKPLWPILGGRPSKADIPICSYCGGHLCFEFQILPQLLYYFGVKNDAESLDWATIAVYTCEASCEGVGYKQEFAWVQLGTAINCPS</sequence>
<evidence type="ECO:0000259" key="7">
    <source>
        <dbReference type="PROSITE" id="PS50865"/>
    </source>
</evidence>
<feature type="transmembrane region" description="Helical" evidence="6">
    <location>
        <begin position="349"/>
        <end position="370"/>
    </location>
</feature>
<dbReference type="Pfam" id="PF04194">
    <property type="entry name" value="PDCD2_C"/>
    <property type="match status" value="1"/>
</dbReference>
<dbReference type="Proteomes" id="UP000325315">
    <property type="component" value="Unassembled WGS sequence"/>
</dbReference>
<feature type="region of interest" description="Disordered" evidence="5">
    <location>
        <begin position="1"/>
        <end position="55"/>
    </location>
</feature>
<feature type="compositionally biased region" description="Acidic residues" evidence="5">
    <location>
        <begin position="21"/>
        <end position="55"/>
    </location>
</feature>
<gene>
    <name evidence="8" type="ORF">EPI10_024888</name>
</gene>
<keyword evidence="6" id="KW-0472">Membrane</keyword>
<accession>A0A5B6VY97</accession>
<dbReference type="SUPFAM" id="SSF144232">
    <property type="entry name" value="HIT/MYND zinc finger-like"/>
    <property type="match status" value="1"/>
</dbReference>
<dbReference type="OrthoDB" id="443682at2759"/>
<keyword evidence="6" id="KW-0812">Transmembrane</keyword>
<dbReference type="InterPro" id="IPR007320">
    <property type="entry name" value="PDCD2_C"/>
</dbReference>